<dbReference type="InterPro" id="IPR044087">
    <property type="entry name" value="NahD-like"/>
</dbReference>
<dbReference type="Pfam" id="PF01323">
    <property type="entry name" value="DSBA"/>
    <property type="match status" value="1"/>
</dbReference>
<name>A0ABY1PQZ5_9BURK</name>
<dbReference type="InterPro" id="IPR014440">
    <property type="entry name" value="HCCAis_GSTk"/>
</dbReference>
<evidence type="ECO:0000256" key="1">
    <source>
        <dbReference type="PIRNR" id="PIRNR006386"/>
    </source>
</evidence>
<evidence type="ECO:0000313" key="4">
    <source>
        <dbReference type="Proteomes" id="UP001158049"/>
    </source>
</evidence>
<dbReference type="RefSeq" id="WP_283440383.1">
    <property type="nucleotide sequence ID" value="NZ_FXUL01000001.1"/>
</dbReference>
<evidence type="ECO:0000259" key="2">
    <source>
        <dbReference type="Pfam" id="PF01323"/>
    </source>
</evidence>
<keyword evidence="4" id="KW-1185">Reference proteome</keyword>
<feature type="domain" description="DSBA-like thioredoxin" evidence="2">
    <location>
        <begin position="12"/>
        <end position="199"/>
    </location>
</feature>
<dbReference type="InterPro" id="IPR001853">
    <property type="entry name" value="DSBA-like_thioredoxin_dom"/>
</dbReference>
<protein>
    <recommendedName>
        <fullName evidence="1">2-hydroxychromene-2-carboxylate isomerase</fullName>
        <ecNumber evidence="1">5.99.1.4</ecNumber>
    </recommendedName>
</protein>
<comment type="catalytic activity">
    <reaction evidence="1">
        <text>2-hydroxychromene-2-carboxylate = (3E)-4-(2-hydroxyphenyl)-2-oxobut-3-enoate</text>
        <dbReference type="Rhea" id="RHEA:27401"/>
        <dbReference type="ChEBI" id="CHEBI:59350"/>
        <dbReference type="ChEBI" id="CHEBI:59353"/>
        <dbReference type="EC" id="5.99.1.4"/>
    </reaction>
</comment>
<keyword evidence="1 3" id="KW-0413">Isomerase</keyword>
<dbReference type="Proteomes" id="UP001158049">
    <property type="component" value="Unassembled WGS sequence"/>
</dbReference>
<dbReference type="Gene3D" id="3.40.30.10">
    <property type="entry name" value="Glutaredoxin"/>
    <property type="match status" value="1"/>
</dbReference>
<dbReference type="CDD" id="cd03022">
    <property type="entry name" value="DsbA_HCCA_Iso"/>
    <property type="match status" value="1"/>
</dbReference>
<comment type="caution">
    <text evidence="3">The sequence shown here is derived from an EMBL/GenBank/DDBJ whole genome shotgun (WGS) entry which is preliminary data.</text>
</comment>
<accession>A0ABY1PQZ5</accession>
<dbReference type="PANTHER" id="PTHR42943">
    <property type="entry name" value="GLUTATHIONE S-TRANSFERASE KAPPA"/>
    <property type="match status" value="1"/>
</dbReference>
<dbReference type="GO" id="GO:0016853">
    <property type="term" value="F:isomerase activity"/>
    <property type="evidence" value="ECO:0007669"/>
    <property type="project" value="UniProtKB-KW"/>
</dbReference>
<proteinExistence type="inferred from homology"/>
<dbReference type="PANTHER" id="PTHR42943:SF13">
    <property type="entry name" value="GLUTATHIONE S-TRANSFERASE KAPPA-RELATED"/>
    <property type="match status" value="1"/>
</dbReference>
<reference evidence="3 4" key="1">
    <citation type="submission" date="2017-05" db="EMBL/GenBank/DDBJ databases">
        <authorList>
            <person name="Varghese N."/>
            <person name="Submissions S."/>
        </authorList>
    </citation>
    <scope>NUCLEOTIDE SEQUENCE [LARGE SCALE GENOMIC DNA]</scope>
    <source>
        <strain evidence="3 4">DSM 26001</strain>
    </source>
</reference>
<dbReference type="EMBL" id="FXUL01000001">
    <property type="protein sequence ID" value="SMP42793.1"/>
    <property type="molecule type" value="Genomic_DNA"/>
</dbReference>
<dbReference type="EC" id="5.99.1.4" evidence="1"/>
<dbReference type="SUPFAM" id="SSF52833">
    <property type="entry name" value="Thioredoxin-like"/>
    <property type="match status" value="1"/>
</dbReference>
<organism evidence="3 4">
    <name type="scientific">Noviherbaspirillum suwonense</name>
    <dbReference type="NCBI Taxonomy" id="1224511"/>
    <lineage>
        <taxon>Bacteria</taxon>
        <taxon>Pseudomonadati</taxon>
        <taxon>Pseudomonadota</taxon>
        <taxon>Betaproteobacteria</taxon>
        <taxon>Burkholderiales</taxon>
        <taxon>Oxalobacteraceae</taxon>
        <taxon>Noviherbaspirillum</taxon>
    </lineage>
</organism>
<dbReference type="InterPro" id="IPR051924">
    <property type="entry name" value="GST_Kappa/NadH"/>
</dbReference>
<dbReference type="PIRSF" id="PIRSF006386">
    <property type="entry name" value="HCCAis_GSTk"/>
    <property type="match status" value="1"/>
</dbReference>
<comment type="similarity">
    <text evidence="1">Belongs to the GST superfamily. NadH family.</text>
</comment>
<sequence length="201" mass="21916">MTKSCTYYLAPQSPYVYLGHQRFTAMTQQHGVDIDIRPCDIGRVFGTSGGLPLPKRAPQRQAYRLLELERWSRFLGLPLNLHPAFFPVDGDPAARLIIAAKLAEGNDAAMRLTGAVGRAVWVEERNIADAGTLSAIAAETGLDGAALVDSADSAAVRAEYDRYTDDAIAANVFGAPWYIVDGVGYWGQDRLDFVERALQQA</sequence>
<dbReference type="InterPro" id="IPR036249">
    <property type="entry name" value="Thioredoxin-like_sf"/>
</dbReference>
<gene>
    <name evidence="3" type="ORF">SAMN06295970_101232</name>
</gene>
<evidence type="ECO:0000313" key="3">
    <source>
        <dbReference type="EMBL" id="SMP42793.1"/>
    </source>
</evidence>